<evidence type="ECO:0000313" key="12">
    <source>
        <dbReference type="Proteomes" id="UP001172457"/>
    </source>
</evidence>
<accession>A0AA38T694</accession>
<dbReference type="PROSITE" id="PS00502">
    <property type="entry name" value="POLYGALACTURONASE"/>
    <property type="match status" value="1"/>
</dbReference>
<keyword evidence="7" id="KW-0961">Cell wall biogenesis/degradation</keyword>
<dbReference type="PANTHER" id="PTHR31375">
    <property type="match status" value="1"/>
</dbReference>
<dbReference type="EMBL" id="JARYMX010000003">
    <property type="protein sequence ID" value="KAJ9555165.1"/>
    <property type="molecule type" value="Genomic_DNA"/>
</dbReference>
<dbReference type="InterPro" id="IPR012334">
    <property type="entry name" value="Pectin_lyas_fold"/>
</dbReference>
<keyword evidence="10" id="KW-0812">Transmembrane</keyword>
<dbReference type="GO" id="GO:0071555">
    <property type="term" value="P:cell wall organization"/>
    <property type="evidence" value="ECO:0007669"/>
    <property type="project" value="UniProtKB-KW"/>
</dbReference>
<comment type="caution">
    <text evidence="11">The sequence shown here is derived from an EMBL/GenBank/DDBJ whole genome shotgun (WGS) entry which is preliminary data.</text>
</comment>
<organism evidence="11 12">
    <name type="scientific">Centaurea solstitialis</name>
    <name type="common">yellow star-thistle</name>
    <dbReference type="NCBI Taxonomy" id="347529"/>
    <lineage>
        <taxon>Eukaryota</taxon>
        <taxon>Viridiplantae</taxon>
        <taxon>Streptophyta</taxon>
        <taxon>Embryophyta</taxon>
        <taxon>Tracheophyta</taxon>
        <taxon>Spermatophyta</taxon>
        <taxon>Magnoliopsida</taxon>
        <taxon>eudicotyledons</taxon>
        <taxon>Gunneridae</taxon>
        <taxon>Pentapetalae</taxon>
        <taxon>asterids</taxon>
        <taxon>campanulids</taxon>
        <taxon>Asterales</taxon>
        <taxon>Asteraceae</taxon>
        <taxon>Carduoideae</taxon>
        <taxon>Cardueae</taxon>
        <taxon>Centaureinae</taxon>
        <taxon>Centaurea</taxon>
    </lineage>
</organism>
<dbReference type="InterPro" id="IPR011050">
    <property type="entry name" value="Pectin_lyase_fold/virulence"/>
</dbReference>
<dbReference type="GO" id="GO:0005975">
    <property type="term" value="P:carbohydrate metabolic process"/>
    <property type="evidence" value="ECO:0007669"/>
    <property type="project" value="InterPro"/>
</dbReference>
<dbReference type="Pfam" id="PF00295">
    <property type="entry name" value="Glyco_hydro_28"/>
    <property type="match status" value="1"/>
</dbReference>
<keyword evidence="5 9" id="KW-0378">Hydrolase</keyword>
<feature type="active site" evidence="8">
    <location>
        <position position="260"/>
    </location>
</feature>
<keyword evidence="10" id="KW-0472">Membrane</keyword>
<protein>
    <recommendedName>
        <fullName evidence="13">Polygalacturonase</fullName>
    </recommendedName>
</protein>
<dbReference type="GO" id="GO:0004650">
    <property type="term" value="F:polygalacturonase activity"/>
    <property type="evidence" value="ECO:0007669"/>
    <property type="project" value="InterPro"/>
</dbReference>
<evidence type="ECO:0000256" key="7">
    <source>
        <dbReference type="ARBA" id="ARBA00023316"/>
    </source>
</evidence>
<evidence type="ECO:0000256" key="9">
    <source>
        <dbReference type="RuleBase" id="RU361169"/>
    </source>
</evidence>
<dbReference type="InterPro" id="IPR006626">
    <property type="entry name" value="PbH1"/>
</dbReference>
<evidence type="ECO:0000256" key="10">
    <source>
        <dbReference type="SAM" id="Phobius"/>
    </source>
</evidence>
<proteinExistence type="inferred from homology"/>
<keyword evidence="6 9" id="KW-0326">Glycosidase</keyword>
<reference evidence="11" key="1">
    <citation type="submission" date="2023-03" db="EMBL/GenBank/DDBJ databases">
        <title>Chromosome-scale reference genome and RAD-based genetic map of yellow starthistle (Centaurea solstitialis) reveal putative structural variation and QTLs associated with invader traits.</title>
        <authorList>
            <person name="Reatini B."/>
            <person name="Cang F.A."/>
            <person name="Jiang Q."/>
            <person name="Mckibben M.T.W."/>
            <person name="Barker M.S."/>
            <person name="Rieseberg L.H."/>
            <person name="Dlugosch K.M."/>
        </authorList>
    </citation>
    <scope>NUCLEOTIDE SEQUENCE</scope>
    <source>
        <strain evidence="11">CAN-66</strain>
        <tissue evidence="11">Leaf</tissue>
    </source>
</reference>
<keyword evidence="4" id="KW-0964">Secreted</keyword>
<evidence type="ECO:0000256" key="5">
    <source>
        <dbReference type="ARBA" id="ARBA00022801"/>
    </source>
</evidence>
<evidence type="ECO:0000313" key="11">
    <source>
        <dbReference type="EMBL" id="KAJ9555165.1"/>
    </source>
</evidence>
<dbReference type="AlphaFoldDB" id="A0AA38T694"/>
<evidence type="ECO:0000256" key="6">
    <source>
        <dbReference type="ARBA" id="ARBA00023295"/>
    </source>
</evidence>
<dbReference type="Gene3D" id="2.160.20.10">
    <property type="entry name" value="Single-stranded right-handed beta-helix, Pectin lyase-like"/>
    <property type="match status" value="1"/>
</dbReference>
<sequence>MVKHTSIVNCIDVMLEVLTIIVFSFYLQCFRIVVLLCFCCISIFSKTTNATTFDITSYGAKGDGYTDDSNAFVRAWTDVCKDKSNPILIIPSGKTFLTSCLYFSGPCSSPRVEIKLLGDITAPKSIEGWKGCDKNGQLIHFGYVKGLSINGPGQFDGHGSIWWPIHMLHFHNCNGLRLRGTKHINSPKSHIRINGCQDVQIENLRISAPGNSPNTDGIDISSSSHVIVQDSTIQTGDDCVAIGGGTYNINVTRVACGPGHGISIGSLGKDGTFASVEKIHVQHCNITGTQNGLRIKTVPYGKGYARGIVYQDIHLKNVGNPIIIDQHYCLSTEEHYCPFPVSL</sequence>
<dbReference type="SMART" id="SM00710">
    <property type="entry name" value="PbH1"/>
    <property type="match status" value="4"/>
</dbReference>
<keyword evidence="10" id="KW-1133">Transmembrane helix</keyword>
<evidence type="ECO:0008006" key="13">
    <source>
        <dbReference type="Google" id="ProtNLM"/>
    </source>
</evidence>
<evidence type="ECO:0000256" key="4">
    <source>
        <dbReference type="ARBA" id="ARBA00022525"/>
    </source>
</evidence>
<evidence type="ECO:0000256" key="1">
    <source>
        <dbReference type="ARBA" id="ARBA00004191"/>
    </source>
</evidence>
<dbReference type="Proteomes" id="UP001172457">
    <property type="component" value="Chromosome 3"/>
</dbReference>
<keyword evidence="3" id="KW-0134">Cell wall</keyword>
<dbReference type="SUPFAM" id="SSF51126">
    <property type="entry name" value="Pectin lyase-like"/>
    <property type="match status" value="1"/>
</dbReference>
<dbReference type="InterPro" id="IPR000743">
    <property type="entry name" value="Glyco_hydro_28"/>
</dbReference>
<comment type="subcellular location">
    <subcellularLocation>
        <location evidence="1">Secreted</location>
        <location evidence="1">Cell wall</location>
    </subcellularLocation>
</comment>
<evidence type="ECO:0000256" key="8">
    <source>
        <dbReference type="PROSITE-ProRule" id="PRU10052"/>
    </source>
</evidence>
<name>A0AA38T694_9ASTR</name>
<evidence type="ECO:0000256" key="2">
    <source>
        <dbReference type="ARBA" id="ARBA00008834"/>
    </source>
</evidence>
<comment type="similarity">
    <text evidence="2 9">Belongs to the glycosyl hydrolase 28 family.</text>
</comment>
<feature type="transmembrane region" description="Helical" evidence="10">
    <location>
        <begin position="20"/>
        <end position="44"/>
    </location>
</feature>
<gene>
    <name evidence="11" type="ORF">OSB04_009779</name>
</gene>
<keyword evidence="12" id="KW-1185">Reference proteome</keyword>
<evidence type="ECO:0000256" key="3">
    <source>
        <dbReference type="ARBA" id="ARBA00022512"/>
    </source>
</evidence>